<proteinExistence type="predicted"/>
<dbReference type="EC" id="4.3.2.5" evidence="1"/>
<feature type="binding site" evidence="9">
    <location>
        <position position="338"/>
    </location>
    <ligand>
        <name>Zn(2+)</name>
        <dbReference type="ChEBI" id="CHEBI:29105"/>
        <note>catalytic</note>
    </ligand>
</feature>
<accession>A0A8S1DIM1</accession>
<dbReference type="Pfam" id="PF01436">
    <property type="entry name" value="NHL"/>
    <property type="match status" value="2"/>
</dbReference>
<dbReference type="EMBL" id="CADEPI010000195">
    <property type="protein sequence ID" value="CAB3379823.1"/>
    <property type="molecule type" value="Genomic_DNA"/>
</dbReference>
<dbReference type="PANTHER" id="PTHR10680:SF36">
    <property type="entry name" value="PEPTIDYL-ALPHA-HYDROXYGLYCINE ALPHA-AMIDATING LYASE 1"/>
    <property type="match status" value="1"/>
</dbReference>
<dbReference type="PRINTS" id="PR00790">
    <property type="entry name" value="PAMONOXGNASE"/>
</dbReference>
<reference evidence="13 14" key="1">
    <citation type="submission" date="2020-04" db="EMBL/GenBank/DDBJ databases">
        <authorList>
            <person name="Alioto T."/>
            <person name="Alioto T."/>
            <person name="Gomez Garrido J."/>
        </authorList>
    </citation>
    <scope>NUCLEOTIDE SEQUENCE [LARGE SCALE GENOMIC DNA]</scope>
</reference>
<dbReference type="Proteomes" id="UP000494165">
    <property type="component" value="Unassembled WGS sequence"/>
</dbReference>
<feature type="repeat" description="NHL" evidence="11">
    <location>
        <begin position="177"/>
        <end position="221"/>
    </location>
</feature>
<dbReference type="InterPro" id="IPR011042">
    <property type="entry name" value="6-blade_b-propeller_TolB-like"/>
</dbReference>
<feature type="chain" id="PRO_5035841378" description="peptidylamidoglycolate lyase" evidence="12">
    <location>
        <begin position="22"/>
        <end position="365"/>
    </location>
</feature>
<feature type="binding site" evidence="8">
    <location>
        <position position="89"/>
    </location>
    <ligand>
        <name>a protein</name>
        <dbReference type="ChEBI" id="CHEBI:16541"/>
    </ligand>
    <ligandPart>
        <name>C-terminal Xaa-(2S)-2-hydroxyglycine residue</name>
        <dbReference type="ChEBI" id="CHEBI:142768"/>
    </ligandPart>
</feature>
<protein>
    <recommendedName>
        <fullName evidence="1">peptidylamidoglycolate lyase</fullName>
        <ecNumber evidence="1">4.3.2.5</ecNumber>
    </recommendedName>
</protein>
<keyword evidence="5 10" id="KW-1015">Disulfide bond</keyword>
<dbReference type="GO" id="GO:0005576">
    <property type="term" value="C:extracellular region"/>
    <property type="evidence" value="ECO:0007669"/>
    <property type="project" value="TreeGrafter"/>
</dbReference>
<evidence type="ECO:0000256" key="3">
    <source>
        <dbReference type="ARBA" id="ARBA00022729"/>
    </source>
</evidence>
<feature type="binding site" evidence="9">
    <location>
        <position position="76"/>
    </location>
    <ligand>
        <name>Ca(2+)</name>
        <dbReference type="ChEBI" id="CHEBI:29108"/>
        <note>structural</note>
    </ligand>
</feature>
<dbReference type="PROSITE" id="PS51125">
    <property type="entry name" value="NHL"/>
    <property type="match status" value="1"/>
</dbReference>
<keyword evidence="14" id="KW-1185">Reference proteome</keyword>
<evidence type="ECO:0000256" key="2">
    <source>
        <dbReference type="ARBA" id="ARBA00022723"/>
    </source>
</evidence>
<dbReference type="GO" id="GO:0046872">
    <property type="term" value="F:metal ion binding"/>
    <property type="evidence" value="ECO:0007669"/>
    <property type="project" value="UniProtKB-KW"/>
</dbReference>
<name>A0A8S1DIM1_9INSE</name>
<feature type="signal peptide" evidence="12">
    <location>
        <begin position="1"/>
        <end position="21"/>
    </location>
</feature>
<dbReference type="OrthoDB" id="10018185at2759"/>
<keyword evidence="9" id="KW-0106">Calcium</keyword>
<evidence type="ECO:0000313" key="13">
    <source>
        <dbReference type="EMBL" id="CAB3379823.1"/>
    </source>
</evidence>
<dbReference type="InterPro" id="IPR001258">
    <property type="entry name" value="NHL_repeat"/>
</dbReference>
<keyword evidence="9" id="KW-0862">Zinc</keyword>
<keyword evidence="6" id="KW-0325">Glycoprotein</keyword>
<comment type="cofactor">
    <cofactor evidence="9">
        <name>Zn(2+)</name>
        <dbReference type="ChEBI" id="CHEBI:29105"/>
    </cofactor>
    <text evidence="9">Binds one Zn(2+) ion per subunit.</text>
</comment>
<evidence type="ECO:0000256" key="9">
    <source>
        <dbReference type="PIRSR" id="PIRSR600720-2"/>
    </source>
</evidence>
<keyword evidence="3 12" id="KW-0732">Signal</keyword>
<organism evidence="13 14">
    <name type="scientific">Cloeon dipterum</name>
    <dbReference type="NCBI Taxonomy" id="197152"/>
    <lineage>
        <taxon>Eukaryota</taxon>
        <taxon>Metazoa</taxon>
        <taxon>Ecdysozoa</taxon>
        <taxon>Arthropoda</taxon>
        <taxon>Hexapoda</taxon>
        <taxon>Insecta</taxon>
        <taxon>Pterygota</taxon>
        <taxon>Palaeoptera</taxon>
        <taxon>Ephemeroptera</taxon>
        <taxon>Pisciforma</taxon>
        <taxon>Baetidae</taxon>
        <taxon>Cloeon</taxon>
    </lineage>
</organism>
<evidence type="ECO:0000256" key="8">
    <source>
        <dbReference type="PIRSR" id="PIRSR600720-1"/>
    </source>
</evidence>
<dbReference type="PANTHER" id="PTHR10680">
    <property type="entry name" value="PEPTIDYL-GLYCINE ALPHA-AMIDATING MONOOXYGENASE"/>
    <property type="match status" value="1"/>
</dbReference>
<feature type="disulfide bond" evidence="10">
    <location>
        <begin position="191"/>
        <end position="211"/>
    </location>
</feature>
<evidence type="ECO:0000256" key="12">
    <source>
        <dbReference type="SAM" id="SignalP"/>
    </source>
</evidence>
<keyword evidence="7" id="KW-0456">Lyase</keyword>
<feature type="binding site" evidence="8">
    <location>
        <position position="257"/>
    </location>
    <ligand>
        <name>a protein</name>
        <dbReference type="ChEBI" id="CHEBI:16541"/>
    </ligand>
    <ligandPart>
        <name>C-terminal Xaa-(2S)-2-hydroxyglycine residue</name>
        <dbReference type="ChEBI" id="CHEBI:142768"/>
    </ligandPart>
</feature>
<dbReference type="InterPro" id="IPR000720">
    <property type="entry name" value="PHM/PAL"/>
</dbReference>
<dbReference type="CDD" id="cd14958">
    <property type="entry name" value="NHL_PAL_like"/>
    <property type="match status" value="1"/>
</dbReference>
<evidence type="ECO:0000256" key="10">
    <source>
        <dbReference type="PIRSR" id="PIRSR600720-3"/>
    </source>
</evidence>
<dbReference type="GO" id="GO:0016020">
    <property type="term" value="C:membrane"/>
    <property type="evidence" value="ECO:0007669"/>
    <property type="project" value="InterPro"/>
</dbReference>
<dbReference type="GO" id="GO:0006518">
    <property type="term" value="P:peptide metabolic process"/>
    <property type="evidence" value="ECO:0007669"/>
    <property type="project" value="InterPro"/>
</dbReference>
<evidence type="ECO:0000256" key="4">
    <source>
        <dbReference type="ARBA" id="ARBA00022737"/>
    </source>
</evidence>
<dbReference type="GO" id="GO:0004598">
    <property type="term" value="F:peptidylamidoglycolate lyase activity"/>
    <property type="evidence" value="ECO:0007669"/>
    <property type="project" value="UniProtKB-EC"/>
</dbReference>
<keyword evidence="2 9" id="KW-0479">Metal-binding</keyword>
<feature type="binding site" evidence="9">
    <location>
        <position position="241"/>
    </location>
    <ligand>
        <name>Zn(2+)</name>
        <dbReference type="ChEBI" id="CHEBI:29105"/>
        <note>catalytic</note>
    </ligand>
</feature>
<feature type="disulfide bond" evidence="10">
    <location>
        <begin position="253"/>
        <end position="264"/>
    </location>
</feature>
<dbReference type="AlphaFoldDB" id="A0A8S1DIM1"/>
<dbReference type="Gene3D" id="2.120.10.30">
    <property type="entry name" value="TolB, C-terminal domain"/>
    <property type="match status" value="1"/>
</dbReference>
<evidence type="ECO:0000256" key="11">
    <source>
        <dbReference type="PROSITE-ProRule" id="PRU00504"/>
    </source>
</evidence>
<sequence>MAAVVLVVALLGCGAFGRTLSYPDLTPRIAPEVQQLINDVLDNAARARSEGSSQVQAVEVEGWGRSLPRLGQISGVSVDEQGRPVVFHRGPTKWLSRSFNDSFIFQERSEGAIPVDTVLVLDSGTGLIERSWGRNTFFMPHGITVCTHTGDTWLTDVALHQVFKYESGEYEEPSVVLGVAFEPGSDDGHFCQPTAVAVASTGDVFVADGYCNGRLMRFTSDGGFVGEMGADLAELRLTLPHGVALLEDRDAVCVADRETSRLVCLKAGLSRQEDGGQILGEFRHADMGRTFGVASYGGLLFVVAGQTDATANLGLTIDPVAGRVLDEWAPQKGFKSPHAVAVSQEAGEIYVTEIGPNRIHKFVLV</sequence>
<gene>
    <name evidence="13" type="ORF">CLODIP_2_CD11551</name>
</gene>
<evidence type="ECO:0000256" key="1">
    <source>
        <dbReference type="ARBA" id="ARBA00012343"/>
    </source>
</evidence>
<feature type="binding site" evidence="9">
    <location>
        <position position="141"/>
    </location>
    <ligand>
        <name>Zn(2+)</name>
        <dbReference type="ChEBI" id="CHEBI:29105"/>
        <note>catalytic</note>
    </ligand>
</feature>
<dbReference type="SUPFAM" id="SSF101898">
    <property type="entry name" value="NHL repeat"/>
    <property type="match status" value="1"/>
</dbReference>
<evidence type="ECO:0000256" key="6">
    <source>
        <dbReference type="ARBA" id="ARBA00023180"/>
    </source>
</evidence>
<comment type="caution">
    <text evidence="13">The sequence shown here is derived from an EMBL/GenBank/DDBJ whole genome shotgun (WGS) entry which is preliminary data.</text>
</comment>
<evidence type="ECO:0000313" key="14">
    <source>
        <dbReference type="Proteomes" id="UP000494165"/>
    </source>
</evidence>
<keyword evidence="4" id="KW-0677">Repeat</keyword>
<feature type="binding site" evidence="8">
    <location>
        <position position="210"/>
    </location>
    <ligand>
        <name>a protein</name>
        <dbReference type="ChEBI" id="CHEBI:16541"/>
    </ligand>
    <ligandPart>
        <name>C-terminal Xaa-(2S)-2-hydroxyglycine residue</name>
        <dbReference type="ChEBI" id="CHEBI:142768"/>
    </ligandPart>
</feature>
<evidence type="ECO:0000256" key="5">
    <source>
        <dbReference type="ARBA" id="ARBA00023157"/>
    </source>
</evidence>
<evidence type="ECO:0000256" key="7">
    <source>
        <dbReference type="ARBA" id="ARBA00023239"/>
    </source>
</evidence>